<comment type="caution">
    <text evidence="3">The sequence shown here is derived from an EMBL/GenBank/DDBJ whole genome shotgun (WGS) entry which is preliminary data.</text>
</comment>
<protein>
    <recommendedName>
        <fullName evidence="5">BZIP domain-containing protein</fullName>
    </recommendedName>
</protein>
<evidence type="ECO:0008006" key="5">
    <source>
        <dbReference type="Google" id="ProtNLM"/>
    </source>
</evidence>
<evidence type="ECO:0000256" key="1">
    <source>
        <dbReference type="SAM" id="Coils"/>
    </source>
</evidence>
<name>A0A8T1WWV8_9STRA</name>
<dbReference type="AlphaFoldDB" id="A0A8T1WWV8"/>
<dbReference type="CDD" id="cd14686">
    <property type="entry name" value="bZIP"/>
    <property type="match status" value="1"/>
</dbReference>
<gene>
    <name evidence="3" type="ORF">PHYBOEH_002524</name>
</gene>
<feature type="region of interest" description="Disordered" evidence="2">
    <location>
        <begin position="469"/>
        <end position="492"/>
    </location>
</feature>
<feature type="coiled-coil region" evidence="1">
    <location>
        <begin position="187"/>
        <end position="221"/>
    </location>
</feature>
<feature type="compositionally biased region" description="Polar residues" evidence="2">
    <location>
        <begin position="469"/>
        <end position="479"/>
    </location>
</feature>
<accession>A0A8T1WWV8</accession>
<evidence type="ECO:0000313" key="3">
    <source>
        <dbReference type="EMBL" id="KAG7396299.1"/>
    </source>
</evidence>
<evidence type="ECO:0000256" key="2">
    <source>
        <dbReference type="SAM" id="MobiDB-lite"/>
    </source>
</evidence>
<keyword evidence="4" id="KW-1185">Reference proteome</keyword>
<dbReference type="Proteomes" id="UP000693981">
    <property type="component" value="Unassembled WGS sequence"/>
</dbReference>
<dbReference type="EMBL" id="JAGDFL010000164">
    <property type="protein sequence ID" value="KAG7396299.1"/>
    <property type="molecule type" value="Genomic_DNA"/>
</dbReference>
<proteinExistence type="predicted"/>
<sequence length="604" mass="66998">MKREELSPLNSDADSALDDWRSGAAAILDTIEDVMWNALRELPSPHSPRPTPHLDAIRGASPVKSPDAHVLTLSHHDRGGISPICDDSPIRCIAACNTHTLRHQSSMLSGDESEDLGCSFGSQLDTMWTSGMAVPPAVPAGVNSDMPMPLTWANVVPNHVLNCEQLPNVSALERRRQKNRDCMRRARQKQRDELQAMKIIVERLEKQYAELSLRSANAASNVSDTLRADTPSSGGEALVARTRMASKYSQAVDLARRLGAENLYLKAEIQQQQAWKVNLTRILQSGDGIDGPRWAQQFQQPSLGGEEVLRMQLDKMDELDASEELGYHALSDLDLTHVILENRHTIGRVQSRLLVPSSLDTEGDAQTRRMQVFGWDMVQRVDGNIMECVFTKEFRGLNVAELMQKTWANDMRLGEFKKVKGETCRLEVLQQVNPNAYVLCRDVISPTNDISIFRSVFVRFLIETSKRIPTSSDVSSSGTGIDASAPSTPPQYAVSDSDGEGLVLEATGYVLGTQSVDTDYSRCPRAEDMFNKVAWAHLSLSIEFLNVINPVTGEEYQQLCWSGRTNYCGPEHAQRNASDMLQGVLRWELVVISPALNLVSLSLE</sequence>
<keyword evidence="1" id="KW-0175">Coiled coil</keyword>
<evidence type="ECO:0000313" key="4">
    <source>
        <dbReference type="Proteomes" id="UP000693981"/>
    </source>
</evidence>
<dbReference type="OrthoDB" id="106155at2759"/>
<reference evidence="3" key="1">
    <citation type="submission" date="2021-02" db="EMBL/GenBank/DDBJ databases">
        <authorList>
            <person name="Palmer J.M."/>
        </authorList>
    </citation>
    <scope>NUCLEOTIDE SEQUENCE</scope>
    <source>
        <strain evidence="3">SCRP23</strain>
    </source>
</reference>
<organism evidence="3 4">
    <name type="scientific">Phytophthora boehmeriae</name>
    <dbReference type="NCBI Taxonomy" id="109152"/>
    <lineage>
        <taxon>Eukaryota</taxon>
        <taxon>Sar</taxon>
        <taxon>Stramenopiles</taxon>
        <taxon>Oomycota</taxon>
        <taxon>Peronosporomycetes</taxon>
        <taxon>Peronosporales</taxon>
        <taxon>Peronosporaceae</taxon>
        <taxon>Phytophthora</taxon>
    </lineage>
</organism>